<protein>
    <submittedName>
        <fullName evidence="1">IS4 family transposase</fullName>
    </submittedName>
</protein>
<proteinExistence type="predicted"/>
<geneLocation type="plasmid" evidence="1">
    <name>pHRC017</name>
</geneLocation>
<keyword evidence="1" id="KW-0614">Plasmid</keyword>
<gene>
    <name evidence="1" type="ORF">pHRC017_0317</name>
</gene>
<reference evidence="1" key="1">
    <citation type="journal article" date="2012" name="Mol. Plant Microbe Interact.">
        <title>Rhizobial plasmids that cause impaired symbiotic nitrogen fixation and enhanced host invasion.</title>
        <authorList>
            <person name="Crook M.B."/>
            <person name="Lindsay D.P."/>
            <person name="Biggs M.B."/>
            <person name="Bentley J.S."/>
            <person name="Price J.C."/>
            <person name="Clement S.C."/>
            <person name="Clement M.J."/>
            <person name="Long S.R."/>
            <person name="Griffitts J.S."/>
        </authorList>
    </citation>
    <scope>NUCLEOTIDE SEQUENCE</scope>
    <source>
        <strain evidence="1">C017</strain>
        <plasmid evidence="1">pHRC017</plasmid>
    </source>
</reference>
<name>I2E1R5_RHIML</name>
<evidence type="ECO:0000313" key="1">
    <source>
        <dbReference type="EMBL" id="AFJ91433.1"/>
    </source>
</evidence>
<dbReference type="EMBL" id="JQ665880">
    <property type="protein sequence ID" value="AFJ91433.1"/>
    <property type="molecule type" value="Genomic_DNA"/>
</dbReference>
<dbReference type="AlphaFoldDB" id="I2E1R5"/>
<organism evidence="1">
    <name type="scientific">Rhizobium meliloti</name>
    <name type="common">Ensifer meliloti</name>
    <name type="synonym">Sinorhizobium meliloti</name>
    <dbReference type="NCBI Taxonomy" id="382"/>
    <lineage>
        <taxon>Bacteria</taxon>
        <taxon>Pseudomonadati</taxon>
        <taxon>Pseudomonadota</taxon>
        <taxon>Alphaproteobacteria</taxon>
        <taxon>Hyphomicrobiales</taxon>
        <taxon>Rhizobiaceae</taxon>
        <taxon>Sinorhizobium/Ensifer group</taxon>
        <taxon>Sinorhizobium</taxon>
    </lineage>
</organism>
<accession>I2E1R5</accession>
<sequence>MAKVPASILSVFTCVERLEDFVPADHPLRSIRLMVIEALVLLGGLFSGV</sequence>